<proteinExistence type="predicted"/>
<dbReference type="SUPFAM" id="SSF56925">
    <property type="entry name" value="OMPA-like"/>
    <property type="match status" value="1"/>
</dbReference>
<protein>
    <submittedName>
        <fullName evidence="4">Porin family protein</fullName>
    </submittedName>
</protein>
<dbReference type="Gene3D" id="2.40.160.20">
    <property type="match status" value="1"/>
</dbReference>
<dbReference type="Proteomes" id="UP000480178">
    <property type="component" value="Chromosome"/>
</dbReference>
<gene>
    <name evidence="4" type="ORF">GXP67_10185</name>
</gene>
<keyword evidence="5" id="KW-1185">Reference proteome</keyword>
<feature type="domain" description="Outer membrane protein beta-barrel" evidence="3">
    <location>
        <begin position="7"/>
        <end position="183"/>
    </location>
</feature>
<dbReference type="AlphaFoldDB" id="A0A6C0GH20"/>
<evidence type="ECO:0000256" key="2">
    <source>
        <dbReference type="SAM" id="SignalP"/>
    </source>
</evidence>
<evidence type="ECO:0000313" key="4">
    <source>
        <dbReference type="EMBL" id="QHT66990.1"/>
    </source>
</evidence>
<evidence type="ECO:0000256" key="1">
    <source>
        <dbReference type="ARBA" id="ARBA00022729"/>
    </source>
</evidence>
<feature type="signal peptide" evidence="2">
    <location>
        <begin position="1"/>
        <end position="18"/>
    </location>
</feature>
<name>A0A6C0GH20_9BACT</name>
<dbReference type="EMBL" id="CP048222">
    <property type="protein sequence ID" value="QHT66990.1"/>
    <property type="molecule type" value="Genomic_DNA"/>
</dbReference>
<feature type="chain" id="PRO_5025447821" evidence="2">
    <location>
        <begin position="19"/>
        <end position="194"/>
    </location>
</feature>
<dbReference type="InterPro" id="IPR011250">
    <property type="entry name" value="OMP/PagP_B-barrel"/>
</dbReference>
<dbReference type="Pfam" id="PF13505">
    <property type="entry name" value="OMP_b-brl"/>
    <property type="match status" value="1"/>
</dbReference>
<keyword evidence="1 2" id="KW-0732">Signal</keyword>
<sequence length="194" mass="20969">MKKLMTLCLCVSAFSAIAQEFKPFKINGSIGLAAPVSEQQKAGFLFSVEPKYGITDHFDVGVHLEVAYLRRVLDEQTLGAESLDEGAATSYILTASYLFSKGHIRPYLRAGFGNYRVYATSFETPNPQSTYITTAPVSRPGGMLAVGVKVGHVHLSAEYNLIASSKTNTPTLKVNNHNSYLGFKAGIDLGGGER</sequence>
<evidence type="ECO:0000313" key="5">
    <source>
        <dbReference type="Proteomes" id="UP000480178"/>
    </source>
</evidence>
<accession>A0A6C0GH20</accession>
<dbReference type="KEGG" id="rhoz:GXP67_10185"/>
<dbReference type="InterPro" id="IPR027385">
    <property type="entry name" value="Beta-barrel_OMP"/>
</dbReference>
<reference evidence="4 5" key="1">
    <citation type="submission" date="2020-01" db="EMBL/GenBank/DDBJ databases">
        <authorList>
            <person name="Kim M.K."/>
        </authorList>
    </citation>
    <scope>NUCLEOTIDE SEQUENCE [LARGE SCALE GENOMIC DNA]</scope>
    <source>
        <strain evidence="4 5">172606-1</strain>
    </source>
</reference>
<evidence type="ECO:0000259" key="3">
    <source>
        <dbReference type="Pfam" id="PF13505"/>
    </source>
</evidence>
<organism evidence="4 5">
    <name type="scientific">Rhodocytophaga rosea</name>
    <dbReference type="NCBI Taxonomy" id="2704465"/>
    <lineage>
        <taxon>Bacteria</taxon>
        <taxon>Pseudomonadati</taxon>
        <taxon>Bacteroidota</taxon>
        <taxon>Cytophagia</taxon>
        <taxon>Cytophagales</taxon>
        <taxon>Rhodocytophagaceae</taxon>
        <taxon>Rhodocytophaga</taxon>
    </lineage>
</organism>
<dbReference type="RefSeq" id="WP_162443034.1">
    <property type="nucleotide sequence ID" value="NZ_CP048222.1"/>
</dbReference>